<protein>
    <recommendedName>
        <fullName evidence="7">Bacterioferritin-associated ferredoxin</fullName>
    </recommendedName>
</protein>
<keyword evidence="3" id="KW-0479">Metal-binding</keyword>
<gene>
    <name evidence="11" type="ORF">GCM10010285_32890</name>
</gene>
<evidence type="ECO:0000313" key="12">
    <source>
        <dbReference type="Proteomes" id="UP000597853"/>
    </source>
</evidence>
<evidence type="ECO:0000256" key="8">
    <source>
        <dbReference type="ARBA" id="ARBA00046332"/>
    </source>
</evidence>
<dbReference type="PANTHER" id="PTHR37424:SF1">
    <property type="entry name" value="BACTERIOFERRITIN-ASSOCIATED FERREDOXIN"/>
    <property type="match status" value="1"/>
</dbReference>
<evidence type="ECO:0000256" key="5">
    <source>
        <dbReference type="ARBA" id="ARBA00023004"/>
    </source>
</evidence>
<sequence length="131" mass="13643">MTGRSGRRPSGVGRVSHGITPHPPFVPSEGAGKVRFASPAEGRYGTTLALRREVTRVFVCSCFGVTEEQVRSHAEAGACTPRQIASACKAGTDCGGCVRRIQALLGRGACPRRQLADQGGQPLAAEVPEAA</sequence>
<keyword evidence="12" id="KW-1185">Reference proteome</keyword>
<evidence type="ECO:0000313" key="11">
    <source>
        <dbReference type="EMBL" id="GGS50801.1"/>
    </source>
</evidence>
<evidence type="ECO:0000256" key="4">
    <source>
        <dbReference type="ARBA" id="ARBA00022982"/>
    </source>
</evidence>
<dbReference type="Proteomes" id="UP000597853">
    <property type="component" value="Unassembled WGS sequence"/>
</dbReference>
<evidence type="ECO:0000256" key="6">
    <source>
        <dbReference type="ARBA" id="ARBA00023014"/>
    </source>
</evidence>
<dbReference type="Gene3D" id="1.10.10.1100">
    <property type="entry name" value="BFD-like [2Fe-2S]-binding domain"/>
    <property type="match status" value="1"/>
</dbReference>
<proteinExistence type="inferred from homology"/>
<evidence type="ECO:0000256" key="2">
    <source>
        <dbReference type="ARBA" id="ARBA00022714"/>
    </source>
</evidence>
<keyword evidence="4" id="KW-0249">Electron transport</keyword>
<keyword evidence="2" id="KW-0001">2Fe-2S</keyword>
<comment type="caution">
    <text evidence="11">The sequence shown here is derived from an EMBL/GenBank/DDBJ whole genome shotgun (WGS) entry which is preliminary data.</text>
</comment>
<dbReference type="Pfam" id="PF04324">
    <property type="entry name" value="Fer2_BFD"/>
    <property type="match status" value="1"/>
</dbReference>
<dbReference type="PANTHER" id="PTHR37424">
    <property type="entry name" value="BACTERIOFERRITIN-ASSOCIATED FERREDOXIN"/>
    <property type="match status" value="1"/>
</dbReference>
<evidence type="ECO:0000256" key="1">
    <source>
        <dbReference type="ARBA" id="ARBA00022448"/>
    </source>
</evidence>
<keyword evidence="1" id="KW-0813">Transport</keyword>
<feature type="compositionally biased region" description="Low complexity" evidence="9">
    <location>
        <begin position="1"/>
        <end position="16"/>
    </location>
</feature>
<keyword evidence="5" id="KW-0408">Iron</keyword>
<name>A0ABQ2T3N0_STREZ</name>
<evidence type="ECO:0000256" key="9">
    <source>
        <dbReference type="SAM" id="MobiDB-lite"/>
    </source>
</evidence>
<dbReference type="EMBL" id="BMTX01000008">
    <property type="protein sequence ID" value="GGS50801.1"/>
    <property type="molecule type" value="Genomic_DNA"/>
</dbReference>
<comment type="similarity">
    <text evidence="8">Belongs to the Bfd family.</text>
</comment>
<evidence type="ECO:0000256" key="3">
    <source>
        <dbReference type="ARBA" id="ARBA00022723"/>
    </source>
</evidence>
<organism evidence="11 12">
    <name type="scientific">Streptomyces pseudogriseolus</name>
    <name type="common">Streptomyces gancidicus</name>
    <name type="synonym">Streptomyces rubiginosus</name>
    <dbReference type="NCBI Taxonomy" id="36817"/>
    <lineage>
        <taxon>Bacteria</taxon>
        <taxon>Bacillati</taxon>
        <taxon>Actinomycetota</taxon>
        <taxon>Actinomycetes</taxon>
        <taxon>Kitasatosporales</taxon>
        <taxon>Streptomycetaceae</taxon>
        <taxon>Streptomyces</taxon>
        <taxon>Streptomyces pseudogriseolus group</taxon>
    </lineage>
</organism>
<feature type="region of interest" description="Disordered" evidence="9">
    <location>
        <begin position="1"/>
        <end position="31"/>
    </location>
</feature>
<evidence type="ECO:0000256" key="7">
    <source>
        <dbReference type="ARBA" id="ARBA00039386"/>
    </source>
</evidence>
<evidence type="ECO:0000259" key="10">
    <source>
        <dbReference type="Pfam" id="PF04324"/>
    </source>
</evidence>
<dbReference type="InterPro" id="IPR007419">
    <property type="entry name" value="BFD-like_2Fe2S-bd_dom"/>
</dbReference>
<keyword evidence="6" id="KW-0411">Iron-sulfur</keyword>
<dbReference type="InterPro" id="IPR052371">
    <property type="entry name" value="BFD-associated_ferredoxin"/>
</dbReference>
<feature type="domain" description="BFD-like [2Fe-2S]-binding" evidence="10">
    <location>
        <begin position="59"/>
        <end position="106"/>
    </location>
</feature>
<reference evidence="12" key="1">
    <citation type="journal article" date="2019" name="Int. J. Syst. Evol. Microbiol.">
        <title>The Global Catalogue of Microorganisms (GCM) 10K type strain sequencing project: providing services to taxonomists for standard genome sequencing and annotation.</title>
        <authorList>
            <consortium name="The Broad Institute Genomics Platform"/>
            <consortium name="The Broad Institute Genome Sequencing Center for Infectious Disease"/>
            <person name="Wu L."/>
            <person name="Ma J."/>
        </authorList>
    </citation>
    <scope>NUCLEOTIDE SEQUENCE [LARGE SCALE GENOMIC DNA]</scope>
    <source>
        <strain evidence="12">JCM 4416</strain>
    </source>
</reference>
<dbReference type="InterPro" id="IPR041854">
    <property type="entry name" value="BFD-like_2Fe2S-bd_dom_sf"/>
</dbReference>
<accession>A0ABQ2T3N0</accession>